<comment type="subcellular location">
    <subcellularLocation>
        <location evidence="1">Membrane</location>
        <topology evidence="1">Multi-pass membrane protein</topology>
    </subcellularLocation>
</comment>
<reference evidence="6" key="1">
    <citation type="journal article" date="2021" name="PeerJ">
        <title>Extensive microbial diversity within the chicken gut microbiome revealed by metagenomics and culture.</title>
        <authorList>
            <person name="Gilroy R."/>
            <person name="Ravi A."/>
            <person name="Getino M."/>
            <person name="Pursley I."/>
            <person name="Horton D.L."/>
            <person name="Alikhan N.F."/>
            <person name="Baker D."/>
            <person name="Gharbi K."/>
            <person name="Hall N."/>
            <person name="Watson M."/>
            <person name="Adriaenssens E.M."/>
            <person name="Foster-Nyarko E."/>
            <person name="Jarju S."/>
            <person name="Secka A."/>
            <person name="Antonio M."/>
            <person name="Oren A."/>
            <person name="Chaudhuri R.R."/>
            <person name="La Ragione R."/>
            <person name="Hildebrand F."/>
            <person name="Pallen M.J."/>
        </authorList>
    </citation>
    <scope>NUCLEOTIDE SEQUENCE</scope>
    <source>
        <strain evidence="6">CHK183-5548</strain>
    </source>
</reference>
<dbReference type="SUPFAM" id="SSF144091">
    <property type="entry name" value="Rhomboid-like"/>
    <property type="match status" value="1"/>
</dbReference>
<evidence type="ECO:0000256" key="1">
    <source>
        <dbReference type="ARBA" id="ARBA00004141"/>
    </source>
</evidence>
<gene>
    <name evidence="6" type="ORF">IAA04_00755</name>
</gene>
<feature type="transmembrane region" description="Helical" evidence="5">
    <location>
        <begin position="57"/>
        <end position="83"/>
    </location>
</feature>
<feature type="transmembrane region" description="Helical" evidence="5">
    <location>
        <begin position="95"/>
        <end position="120"/>
    </location>
</feature>
<dbReference type="Gene3D" id="1.20.1540.10">
    <property type="entry name" value="Rhomboid-like"/>
    <property type="match status" value="1"/>
</dbReference>
<protein>
    <recommendedName>
        <fullName evidence="8">Rhomboid family intramembrane serine protease</fullName>
    </recommendedName>
</protein>
<dbReference type="AlphaFoldDB" id="A0A9D2PAT5"/>
<feature type="transmembrane region" description="Helical" evidence="5">
    <location>
        <begin position="20"/>
        <end position="37"/>
    </location>
</feature>
<keyword evidence="2 5" id="KW-0812">Transmembrane</keyword>
<dbReference type="GO" id="GO:0016020">
    <property type="term" value="C:membrane"/>
    <property type="evidence" value="ECO:0007669"/>
    <property type="project" value="UniProtKB-SubCell"/>
</dbReference>
<evidence type="ECO:0000256" key="2">
    <source>
        <dbReference type="ARBA" id="ARBA00022692"/>
    </source>
</evidence>
<comment type="caution">
    <text evidence="6">The sequence shown here is derived from an EMBL/GenBank/DDBJ whole genome shotgun (WGS) entry which is preliminary data.</text>
</comment>
<feature type="transmembrane region" description="Helical" evidence="5">
    <location>
        <begin position="159"/>
        <end position="177"/>
    </location>
</feature>
<dbReference type="InterPro" id="IPR035952">
    <property type="entry name" value="Rhomboid-like_sf"/>
</dbReference>
<dbReference type="Proteomes" id="UP000823883">
    <property type="component" value="Unassembled WGS sequence"/>
</dbReference>
<sequence>MEFFRKLERRYGRYAIHNLMNYIVAMYVVGMILQYVNPMLYWQWLCLNPEAILHGQIWRIVTFMVWPPFGGLVSNALMIYLYYSLGSTLERVWGAFRFNVYFFLGILGHVAASLLLYFLGTRVILTTTYLNMSLFLAFAATFPDLQFYIWFVIPIKAKWLALIDSLVIIQGLLFGGTSSRVEIIFSLLNFILFFIITRNYSRVNPKEIRRKQEFKSQVKIKPQGRTHHRCAVCGRTELDGDDLEFRYCSKCEGNYEYCQDHLYTHKHVTKDSQ</sequence>
<reference evidence="6" key="2">
    <citation type="submission" date="2021-04" db="EMBL/GenBank/DDBJ databases">
        <authorList>
            <person name="Gilroy R."/>
        </authorList>
    </citation>
    <scope>NUCLEOTIDE SEQUENCE</scope>
    <source>
        <strain evidence="6">CHK183-5548</strain>
    </source>
</reference>
<evidence type="ECO:0000256" key="4">
    <source>
        <dbReference type="ARBA" id="ARBA00023136"/>
    </source>
</evidence>
<evidence type="ECO:0000256" key="5">
    <source>
        <dbReference type="SAM" id="Phobius"/>
    </source>
</evidence>
<keyword evidence="4 5" id="KW-0472">Membrane</keyword>
<evidence type="ECO:0000256" key="3">
    <source>
        <dbReference type="ARBA" id="ARBA00022989"/>
    </source>
</evidence>
<feature type="transmembrane region" description="Helical" evidence="5">
    <location>
        <begin position="132"/>
        <end position="152"/>
    </location>
</feature>
<evidence type="ECO:0000313" key="6">
    <source>
        <dbReference type="EMBL" id="HJC46567.1"/>
    </source>
</evidence>
<dbReference type="EMBL" id="DWWL01000004">
    <property type="protein sequence ID" value="HJC46567.1"/>
    <property type="molecule type" value="Genomic_DNA"/>
</dbReference>
<proteinExistence type="predicted"/>
<accession>A0A9D2PAT5</accession>
<feature type="transmembrane region" description="Helical" evidence="5">
    <location>
        <begin position="183"/>
        <end position="201"/>
    </location>
</feature>
<evidence type="ECO:0000313" key="7">
    <source>
        <dbReference type="Proteomes" id="UP000823883"/>
    </source>
</evidence>
<evidence type="ECO:0008006" key="8">
    <source>
        <dbReference type="Google" id="ProtNLM"/>
    </source>
</evidence>
<organism evidence="6 7">
    <name type="scientific">Candidatus Lachnoclostridium pullistercoris</name>
    <dbReference type="NCBI Taxonomy" id="2838632"/>
    <lineage>
        <taxon>Bacteria</taxon>
        <taxon>Bacillati</taxon>
        <taxon>Bacillota</taxon>
        <taxon>Clostridia</taxon>
        <taxon>Lachnospirales</taxon>
        <taxon>Lachnospiraceae</taxon>
    </lineage>
</organism>
<keyword evidence="3 5" id="KW-1133">Transmembrane helix</keyword>
<name>A0A9D2PAT5_9FIRM</name>